<sequence>MKAETTGFHTHMRQLCGICALQTFEPFHGKSDEDAVAQNDDKGMSPGVVACGCRNEIAARLLTALYGRREITIRNLHEYASMLRKAQLCAHQAFWQGASARVWRSQNFLAAAPARQDSS</sequence>
<organism evidence="1 2">
    <name type="scientific">Xaviernesmea rhizosphaerae</name>
    <dbReference type="NCBI Taxonomy" id="1672749"/>
    <lineage>
        <taxon>Bacteria</taxon>
        <taxon>Pseudomonadati</taxon>
        <taxon>Pseudomonadota</taxon>
        <taxon>Alphaproteobacteria</taxon>
        <taxon>Hyphomicrobiales</taxon>
        <taxon>Rhizobiaceae</taxon>
        <taxon>Rhizobium/Agrobacterium group</taxon>
        <taxon>Xaviernesmea</taxon>
    </lineage>
</organism>
<dbReference type="EMBL" id="MKIO01000041">
    <property type="protein sequence ID" value="OLP53124.1"/>
    <property type="molecule type" value="Genomic_DNA"/>
</dbReference>
<dbReference type="Proteomes" id="UP000186143">
    <property type="component" value="Unassembled WGS sequence"/>
</dbReference>
<protein>
    <submittedName>
        <fullName evidence="1">Uncharacterized protein</fullName>
    </submittedName>
</protein>
<dbReference type="AlphaFoldDB" id="A0A1Q9ADV9"/>
<evidence type="ECO:0000313" key="2">
    <source>
        <dbReference type="Proteomes" id="UP000186143"/>
    </source>
</evidence>
<proteinExistence type="predicted"/>
<comment type="caution">
    <text evidence="1">The sequence shown here is derived from an EMBL/GenBank/DDBJ whole genome shotgun (WGS) entry which is preliminary data.</text>
</comment>
<reference evidence="1 2" key="1">
    <citation type="submission" date="2016-09" db="EMBL/GenBank/DDBJ databases">
        <title>Rhizobium sp. nov., a novel species isolated from the rice rhizosphere.</title>
        <authorList>
            <person name="Zhao J."/>
            <person name="Zhang X."/>
        </authorList>
    </citation>
    <scope>NUCLEOTIDE SEQUENCE [LARGE SCALE GENOMIC DNA]</scope>
    <source>
        <strain evidence="1 2">MH17</strain>
    </source>
</reference>
<accession>A0A1Q9ADV9</accession>
<name>A0A1Q9ADV9_9HYPH</name>
<evidence type="ECO:0000313" key="1">
    <source>
        <dbReference type="EMBL" id="OLP53124.1"/>
    </source>
</evidence>
<gene>
    <name evidence="1" type="ORF">BJF92_19060</name>
</gene>